<dbReference type="InterPro" id="IPR043429">
    <property type="entry name" value="ArtM/GltK/GlnP/TcyL/YhdX-like"/>
</dbReference>
<keyword evidence="3 8" id="KW-0813">Transport</keyword>
<evidence type="ECO:0000256" key="4">
    <source>
        <dbReference type="ARBA" id="ARBA00022475"/>
    </source>
</evidence>
<protein>
    <submittedName>
        <fullName evidence="10">Amino acid ABC transporter permease</fullName>
    </submittedName>
</protein>
<evidence type="ECO:0000256" key="8">
    <source>
        <dbReference type="RuleBase" id="RU363032"/>
    </source>
</evidence>
<keyword evidence="4" id="KW-1003">Cell membrane</keyword>
<dbReference type="EMBL" id="CP121261">
    <property type="protein sequence ID" value="WFP08741.1"/>
    <property type="molecule type" value="Genomic_DNA"/>
</dbReference>
<dbReference type="Pfam" id="PF00528">
    <property type="entry name" value="BPD_transp_1"/>
    <property type="match status" value="1"/>
</dbReference>
<dbReference type="PROSITE" id="PS50928">
    <property type="entry name" value="ABC_TM1"/>
    <property type="match status" value="1"/>
</dbReference>
<comment type="subcellular location">
    <subcellularLocation>
        <location evidence="1">Cell inner membrane</location>
        <topology evidence="1">Multi-pass membrane protein</topology>
    </subcellularLocation>
    <subcellularLocation>
        <location evidence="8">Cell membrane</location>
        <topology evidence="8">Multi-pass membrane protein</topology>
    </subcellularLocation>
</comment>
<evidence type="ECO:0000256" key="2">
    <source>
        <dbReference type="ARBA" id="ARBA00010072"/>
    </source>
</evidence>
<evidence type="ECO:0000256" key="3">
    <source>
        <dbReference type="ARBA" id="ARBA00022448"/>
    </source>
</evidence>
<evidence type="ECO:0000256" key="7">
    <source>
        <dbReference type="ARBA" id="ARBA00023136"/>
    </source>
</evidence>
<feature type="transmembrane region" description="Helical" evidence="8">
    <location>
        <begin position="20"/>
        <end position="46"/>
    </location>
</feature>
<gene>
    <name evidence="10" type="ORF">P8T11_02350</name>
</gene>
<dbReference type="InterPro" id="IPR010065">
    <property type="entry name" value="AA_ABC_transptr_permease_3TM"/>
</dbReference>
<keyword evidence="7 8" id="KW-0472">Membrane</keyword>
<dbReference type="PANTHER" id="PTHR30614">
    <property type="entry name" value="MEMBRANE COMPONENT OF AMINO ACID ABC TRANSPORTER"/>
    <property type="match status" value="1"/>
</dbReference>
<reference evidence="10 11" key="1">
    <citation type="submission" date="2023-03" db="EMBL/GenBank/DDBJ databases">
        <title>Achromobacter spanius LIG8.</title>
        <authorList>
            <person name="Shrestha S."/>
        </authorList>
    </citation>
    <scope>NUCLEOTIDE SEQUENCE [LARGE SCALE GENOMIC DNA]</scope>
    <source>
        <strain evidence="10 11">LIG8</strain>
    </source>
</reference>
<accession>A0ABY8GV40</accession>
<dbReference type="Proteomes" id="UP001214170">
    <property type="component" value="Chromosome"/>
</dbReference>
<keyword evidence="6 8" id="KW-1133">Transmembrane helix</keyword>
<sequence length="233" mass="25968">MELLNFGVVLQAKYVTWLVAGAAMALGLFAASWVAGFVIALMLLALRESGVRLFEALTQAFVAYHRNVPQLVQVFLWYFGVPQLLPDSWQAWINAHNSEFVLVWIALSLNSAAYMSEDLRSGLRSLPNTQLEAARAIGMTYLQSMRIVVIPQALRAAFPPLVNQSLSLFKSTSLAMTVGLAEVTYASRQIENETYRTFEAFALASAFYWICSFVLTATGHYWSERLKIAGKRA</sequence>
<dbReference type="SUPFAM" id="SSF161098">
    <property type="entry name" value="MetI-like"/>
    <property type="match status" value="1"/>
</dbReference>
<evidence type="ECO:0000313" key="10">
    <source>
        <dbReference type="EMBL" id="WFP08741.1"/>
    </source>
</evidence>
<keyword evidence="11" id="KW-1185">Reference proteome</keyword>
<feature type="domain" description="ABC transmembrane type-1" evidence="9">
    <location>
        <begin position="18"/>
        <end position="219"/>
    </location>
</feature>
<keyword evidence="5 8" id="KW-0812">Transmembrane</keyword>
<dbReference type="Gene3D" id="1.10.3720.10">
    <property type="entry name" value="MetI-like"/>
    <property type="match status" value="1"/>
</dbReference>
<proteinExistence type="inferred from homology"/>
<dbReference type="InterPro" id="IPR035906">
    <property type="entry name" value="MetI-like_sf"/>
</dbReference>
<evidence type="ECO:0000256" key="1">
    <source>
        <dbReference type="ARBA" id="ARBA00004429"/>
    </source>
</evidence>
<dbReference type="NCBIfam" id="TIGR01726">
    <property type="entry name" value="HEQRo_perm_3TM"/>
    <property type="match status" value="1"/>
</dbReference>
<dbReference type="PANTHER" id="PTHR30614:SF47">
    <property type="entry name" value="ABC TRANSPORTER PERMEASE"/>
    <property type="match status" value="1"/>
</dbReference>
<evidence type="ECO:0000256" key="5">
    <source>
        <dbReference type="ARBA" id="ARBA00022692"/>
    </source>
</evidence>
<comment type="similarity">
    <text evidence="2">Belongs to the binding-protein-dependent transport system permease family. HisMQ subfamily.</text>
</comment>
<feature type="transmembrane region" description="Helical" evidence="8">
    <location>
        <begin position="200"/>
        <end position="222"/>
    </location>
</feature>
<organism evidence="10 11">
    <name type="scientific">Achromobacter spanius</name>
    <dbReference type="NCBI Taxonomy" id="217203"/>
    <lineage>
        <taxon>Bacteria</taxon>
        <taxon>Pseudomonadati</taxon>
        <taxon>Pseudomonadota</taxon>
        <taxon>Betaproteobacteria</taxon>
        <taxon>Burkholderiales</taxon>
        <taxon>Alcaligenaceae</taxon>
        <taxon>Achromobacter</taxon>
    </lineage>
</organism>
<name>A0ABY8GV40_9BURK</name>
<evidence type="ECO:0000256" key="6">
    <source>
        <dbReference type="ARBA" id="ARBA00022989"/>
    </source>
</evidence>
<evidence type="ECO:0000259" key="9">
    <source>
        <dbReference type="PROSITE" id="PS50928"/>
    </source>
</evidence>
<dbReference type="RefSeq" id="WP_268078514.1">
    <property type="nucleotide sequence ID" value="NZ_CP106885.1"/>
</dbReference>
<dbReference type="InterPro" id="IPR000515">
    <property type="entry name" value="MetI-like"/>
</dbReference>
<dbReference type="CDD" id="cd06261">
    <property type="entry name" value="TM_PBP2"/>
    <property type="match status" value="1"/>
</dbReference>
<evidence type="ECO:0000313" key="11">
    <source>
        <dbReference type="Proteomes" id="UP001214170"/>
    </source>
</evidence>